<evidence type="ECO:0000256" key="5">
    <source>
        <dbReference type="PROSITE-ProRule" id="PRU00339"/>
    </source>
</evidence>
<feature type="compositionally biased region" description="Polar residues" evidence="6">
    <location>
        <begin position="7"/>
        <end position="17"/>
    </location>
</feature>
<organism evidence="7">
    <name type="scientific">Cladocopium goreaui</name>
    <dbReference type="NCBI Taxonomy" id="2562237"/>
    <lineage>
        <taxon>Eukaryota</taxon>
        <taxon>Sar</taxon>
        <taxon>Alveolata</taxon>
        <taxon>Dinophyceae</taxon>
        <taxon>Suessiales</taxon>
        <taxon>Symbiodiniaceae</taxon>
        <taxon>Cladocopium</taxon>
    </lineage>
</organism>
<reference evidence="8 9" key="2">
    <citation type="submission" date="2024-05" db="EMBL/GenBank/DDBJ databases">
        <authorList>
            <person name="Chen Y."/>
            <person name="Shah S."/>
            <person name="Dougan E. K."/>
            <person name="Thang M."/>
            <person name="Chan C."/>
        </authorList>
    </citation>
    <scope>NUCLEOTIDE SEQUENCE [LARGE SCALE GENOMIC DNA]</scope>
</reference>
<dbReference type="InterPro" id="IPR019734">
    <property type="entry name" value="TPR_rpt"/>
</dbReference>
<dbReference type="PROSITE" id="PS50005">
    <property type="entry name" value="TPR"/>
    <property type="match status" value="1"/>
</dbReference>
<evidence type="ECO:0000313" key="8">
    <source>
        <dbReference type="EMBL" id="CAL4807133.1"/>
    </source>
</evidence>
<evidence type="ECO:0000256" key="6">
    <source>
        <dbReference type="SAM" id="MobiDB-lite"/>
    </source>
</evidence>
<dbReference type="PANTHER" id="PTHR46512">
    <property type="entry name" value="PEPTIDYLPROLYL ISOMERASE"/>
    <property type="match status" value="1"/>
</dbReference>
<dbReference type="InterPro" id="IPR011990">
    <property type="entry name" value="TPR-like_helical_dom_sf"/>
</dbReference>
<accession>A0A9P1M373</accession>
<feature type="repeat" description="TPR" evidence="5">
    <location>
        <begin position="713"/>
        <end position="746"/>
    </location>
</feature>
<dbReference type="EMBL" id="CAMXCT010006774">
    <property type="protein sequence ID" value="CAI4019821.1"/>
    <property type="molecule type" value="Genomic_DNA"/>
</dbReference>
<dbReference type="InterPro" id="IPR050754">
    <property type="entry name" value="FKBP4/5/8-like"/>
</dbReference>
<dbReference type="AlphaFoldDB" id="A0A9P1M373"/>
<gene>
    <name evidence="7" type="ORF">C1SCF055_LOCUS44286</name>
</gene>
<keyword evidence="4" id="KW-0413">Isomerase</keyword>
<dbReference type="EC" id="5.2.1.8" evidence="2"/>
<sequence>MALGLQTHPNRVPSWSQRPPLALSGQRSQASLRTKHFAAGVLAGLKCVQSGYRLRRPCRATTCRKVVHDIPVDTKIFFCILARGSNSKDAWPKTPRGAAELGNTRDDIARSIIAALTSHRNVAGNDSAVVLVFEDTRRTQSKMWWVLRKDFLEDLPVIAEYTVLRRCQVLAEFMHAQESANSPVLQMAEARPPGAMLFPSSSLEATAEAFFNSLGAKDSALVLLDENFSPLPVAADVGKGDDPQLQRVVFLLGLREQLSDEQLDAFTRGAERAAWKILRRSMGWVAEFTSKIVARLQVLHNCKQLLPALSLTEQKEFPVSLGWPCPRSREGELFIRDGPLVHFVLPADLRLDDLSCDPTSPMAGACSLIARSCIAGLWRAHHAWDRCRLSFAFNDGAVVTVTRRLKGRFQGKRQMEYHVLREMRRLVDHALQQGPTAKTATPGRKAVAVQLKSGDLLPDLPYRKDGTIELHLHSHHSHCSTDLAEIDPTAPRLAEDILQVLWDPIPREDGQPSCMILLCYLGVARCWNFQSMRNQYAAGLRGCSTEEPFAALTSLQSALLGEDGSGVVLLSQLLVPLQKWPGSFMDMPSLSERPKWELSPVQQLKVAAYRRDLGNAEMRQGHPEKAFTLYKNALFMVEFDEDFEEHSDEEDADHHELPPLEDVHAERVRCLSNLAAASLAALDETREEPSIEGYAGKAKRYSQRALKLKKDDAKLWFRKGRAELLLGEISTAATSFAEAARMSPQDPNVRKYLQEARAACQAERNACRSMEKAMSDTSSWVDDLQETSRNQLKPKKEYASEEERKADIEYNKRQLLYHFEKAKVKPESDCEEQDEELELKG</sequence>
<dbReference type="EMBL" id="CAMXCT030006774">
    <property type="protein sequence ID" value="CAL4807133.1"/>
    <property type="molecule type" value="Genomic_DNA"/>
</dbReference>
<keyword evidence="9" id="KW-1185">Reference proteome</keyword>
<keyword evidence="5" id="KW-0802">TPR repeat</keyword>
<dbReference type="Gene3D" id="1.25.40.10">
    <property type="entry name" value="Tetratricopeptide repeat domain"/>
    <property type="match status" value="1"/>
</dbReference>
<evidence type="ECO:0000256" key="3">
    <source>
        <dbReference type="ARBA" id="ARBA00023110"/>
    </source>
</evidence>
<feature type="compositionally biased region" description="Basic and acidic residues" evidence="6">
    <location>
        <begin position="794"/>
        <end position="804"/>
    </location>
</feature>
<dbReference type="GO" id="GO:0003755">
    <property type="term" value="F:peptidyl-prolyl cis-trans isomerase activity"/>
    <property type="evidence" value="ECO:0007669"/>
    <property type="project" value="UniProtKB-EC"/>
</dbReference>
<dbReference type="OrthoDB" id="447223at2759"/>
<dbReference type="EMBL" id="CAMXCT020006774">
    <property type="protein sequence ID" value="CAL1173196.1"/>
    <property type="molecule type" value="Genomic_DNA"/>
</dbReference>
<evidence type="ECO:0000313" key="9">
    <source>
        <dbReference type="Proteomes" id="UP001152797"/>
    </source>
</evidence>
<dbReference type="PANTHER" id="PTHR46512:SF9">
    <property type="entry name" value="PEPTIDYLPROLYL ISOMERASE"/>
    <property type="match status" value="1"/>
</dbReference>
<evidence type="ECO:0000256" key="2">
    <source>
        <dbReference type="ARBA" id="ARBA00013194"/>
    </source>
</evidence>
<name>A0A9P1M373_9DINO</name>
<feature type="region of interest" description="Disordered" evidence="6">
    <location>
        <begin position="777"/>
        <end position="804"/>
    </location>
</feature>
<dbReference type="Proteomes" id="UP001152797">
    <property type="component" value="Unassembled WGS sequence"/>
</dbReference>
<protein>
    <recommendedName>
        <fullName evidence="2">peptidylprolyl isomerase</fullName>
        <ecNumber evidence="2">5.2.1.8</ecNumber>
    </recommendedName>
</protein>
<feature type="region of interest" description="Disordered" evidence="6">
    <location>
        <begin position="1"/>
        <end position="27"/>
    </location>
</feature>
<dbReference type="SMART" id="SM00028">
    <property type="entry name" value="TPR"/>
    <property type="match status" value="2"/>
</dbReference>
<proteinExistence type="predicted"/>
<evidence type="ECO:0000256" key="1">
    <source>
        <dbReference type="ARBA" id="ARBA00000971"/>
    </source>
</evidence>
<reference evidence="7" key="1">
    <citation type="submission" date="2022-10" db="EMBL/GenBank/DDBJ databases">
        <authorList>
            <person name="Chen Y."/>
            <person name="Dougan E. K."/>
            <person name="Chan C."/>
            <person name="Rhodes N."/>
            <person name="Thang M."/>
        </authorList>
    </citation>
    <scope>NUCLEOTIDE SEQUENCE</scope>
</reference>
<comment type="caution">
    <text evidence="7">The sequence shown here is derived from an EMBL/GenBank/DDBJ whole genome shotgun (WGS) entry which is preliminary data.</text>
</comment>
<evidence type="ECO:0000313" key="7">
    <source>
        <dbReference type="EMBL" id="CAI4019821.1"/>
    </source>
</evidence>
<evidence type="ECO:0000256" key="4">
    <source>
        <dbReference type="ARBA" id="ARBA00023235"/>
    </source>
</evidence>
<dbReference type="SUPFAM" id="SSF48452">
    <property type="entry name" value="TPR-like"/>
    <property type="match status" value="1"/>
</dbReference>
<comment type="catalytic activity">
    <reaction evidence="1">
        <text>[protein]-peptidylproline (omega=180) = [protein]-peptidylproline (omega=0)</text>
        <dbReference type="Rhea" id="RHEA:16237"/>
        <dbReference type="Rhea" id="RHEA-COMP:10747"/>
        <dbReference type="Rhea" id="RHEA-COMP:10748"/>
        <dbReference type="ChEBI" id="CHEBI:83833"/>
        <dbReference type="ChEBI" id="CHEBI:83834"/>
        <dbReference type="EC" id="5.2.1.8"/>
    </reaction>
</comment>
<keyword evidence="3" id="KW-0697">Rotamase</keyword>